<dbReference type="SUPFAM" id="SSF52540">
    <property type="entry name" value="P-loop containing nucleoside triphosphate hydrolases"/>
    <property type="match status" value="1"/>
</dbReference>
<dbReference type="RefSeq" id="WP_018749150.1">
    <property type="nucleotide sequence ID" value="NZ_BSOZ01000021.1"/>
</dbReference>
<name>A0ABQ6BSV8_9NEIS</name>
<dbReference type="PANTHER" id="PTHR42935">
    <property type="entry name" value="SLR0930 PROTEIN"/>
    <property type="match status" value="1"/>
</dbReference>
<evidence type="ECO:0008006" key="3">
    <source>
        <dbReference type="Google" id="ProtNLM"/>
    </source>
</evidence>
<evidence type="ECO:0000313" key="1">
    <source>
        <dbReference type="EMBL" id="GLS04594.1"/>
    </source>
</evidence>
<comment type="caution">
    <text evidence="1">The sequence shown here is derived from an EMBL/GenBank/DDBJ whole genome shotgun (WGS) entry which is preliminary data.</text>
</comment>
<dbReference type="Proteomes" id="UP001156836">
    <property type="component" value="Unassembled WGS sequence"/>
</dbReference>
<gene>
    <name evidence="1" type="ORF">GCM10007860_17410</name>
</gene>
<keyword evidence="2" id="KW-1185">Reference proteome</keyword>
<dbReference type="Gene3D" id="3.40.50.300">
    <property type="entry name" value="P-loop containing nucleotide triphosphate hydrolases"/>
    <property type="match status" value="1"/>
</dbReference>
<accession>A0ABQ6BSV8</accession>
<proteinExistence type="predicted"/>
<evidence type="ECO:0000313" key="2">
    <source>
        <dbReference type="Proteomes" id="UP001156836"/>
    </source>
</evidence>
<reference evidence="2" key="1">
    <citation type="journal article" date="2019" name="Int. J. Syst. Evol. Microbiol.">
        <title>The Global Catalogue of Microorganisms (GCM) 10K type strain sequencing project: providing services to taxonomists for standard genome sequencing and annotation.</title>
        <authorList>
            <consortium name="The Broad Institute Genomics Platform"/>
            <consortium name="The Broad Institute Genome Sequencing Center for Infectious Disease"/>
            <person name="Wu L."/>
            <person name="Ma J."/>
        </authorList>
    </citation>
    <scope>NUCLEOTIDE SEQUENCE [LARGE SCALE GENOMIC DNA]</scope>
    <source>
        <strain evidence="2">NBRC 104970</strain>
    </source>
</reference>
<dbReference type="CDD" id="cd00009">
    <property type="entry name" value="AAA"/>
    <property type="match status" value="1"/>
</dbReference>
<dbReference type="Pfam" id="PF05673">
    <property type="entry name" value="DUF815"/>
    <property type="match status" value="1"/>
</dbReference>
<dbReference type="EMBL" id="BSOZ01000021">
    <property type="protein sequence ID" value="GLS04594.1"/>
    <property type="molecule type" value="Genomic_DNA"/>
</dbReference>
<protein>
    <recommendedName>
        <fullName evidence="3">AAA family ATPase</fullName>
    </recommendedName>
</protein>
<sequence length="286" mass="32442">MIPNERLLAFLDRVETLLDRADPLLPAAASETEWSAQAFRWRVRNGRSQLEAVRHPHTIQLDQLVNVSLQRERLVANTRQFVEGRLANNVLLTGARGCGKSSLVKAVWNEFRHQGLRLIEVEKTHLHDLADIVEQVGARPERFIVFCDDLSFEEGDHGYQALKTALDGSIAATSANVLIYATSNRRHLVPEYFSENAQTRHQDGEIHFAEAIEEKVALSERFGLWLSFYGFSQDEYLAAVRNWLAEFGVTAWDDASERAALQWAQGRGARSGRIAWQFARDWAGSR</sequence>
<dbReference type="PANTHER" id="PTHR42935:SF1">
    <property type="entry name" value="SLR0930 PROTEIN"/>
    <property type="match status" value="1"/>
</dbReference>
<dbReference type="InterPro" id="IPR008533">
    <property type="entry name" value="DUF815"/>
</dbReference>
<organism evidence="1 2">
    <name type="scientific">Chitiniphilus shinanonensis</name>
    <dbReference type="NCBI Taxonomy" id="553088"/>
    <lineage>
        <taxon>Bacteria</taxon>
        <taxon>Pseudomonadati</taxon>
        <taxon>Pseudomonadota</taxon>
        <taxon>Betaproteobacteria</taxon>
        <taxon>Neisseriales</taxon>
        <taxon>Chitinibacteraceae</taxon>
        <taxon>Chitiniphilus</taxon>
    </lineage>
</organism>
<dbReference type="InterPro" id="IPR027417">
    <property type="entry name" value="P-loop_NTPase"/>
</dbReference>